<evidence type="ECO:0008006" key="3">
    <source>
        <dbReference type="Google" id="ProtNLM"/>
    </source>
</evidence>
<comment type="caution">
    <text evidence="1">The sequence shown here is derived from an EMBL/GenBank/DDBJ whole genome shotgun (WGS) entry which is preliminary data.</text>
</comment>
<accession>A0A9W6DDY7</accession>
<proteinExistence type="predicted"/>
<dbReference type="EMBL" id="BRLB01000004">
    <property type="protein sequence ID" value="GKX29536.1"/>
    <property type="molecule type" value="Genomic_DNA"/>
</dbReference>
<keyword evidence="2" id="KW-1185">Reference proteome</keyword>
<name>A0A9W6DDY7_9FIRM</name>
<evidence type="ECO:0000313" key="1">
    <source>
        <dbReference type="EMBL" id="GKX29536.1"/>
    </source>
</evidence>
<reference evidence="1" key="1">
    <citation type="submission" date="2022-06" db="EMBL/GenBank/DDBJ databases">
        <title>Vallitalea longa sp. nov., an anaerobic bacterium isolated from marine sediment.</title>
        <authorList>
            <person name="Hirano S."/>
            <person name="Terahara T."/>
            <person name="Mori K."/>
            <person name="Hamada M."/>
            <person name="Matsumoto R."/>
            <person name="Kobayashi T."/>
        </authorList>
    </citation>
    <scope>NUCLEOTIDE SEQUENCE</scope>
    <source>
        <strain evidence="1">SH18-1</strain>
    </source>
</reference>
<sequence length="217" mass="26284">MATWGAHMRLAEEILKKSHNLDEISFLVGNIGPDCCEPNEDYTAFTPPKKISHWMDDDKNIVAEDFYDTYLNKEIDDKKQKSFYIGYYVHLLTDIEWGKMVDKKKSYDENYMKLENDKKFIWTIKEDWYDLDHLYFRDNPDNIFNNLFKNIKDFPNYLEYYTKDNIPKRIKYITDFYLQSSDNLDREYPYLKKEEMDTFINESLEVIVDDIRAKELI</sequence>
<protein>
    <recommendedName>
        <fullName evidence="3">Phospholipase C/D domain-containing protein</fullName>
    </recommendedName>
</protein>
<gene>
    <name evidence="1" type="ORF">SH1V18_20160</name>
</gene>
<organism evidence="1 2">
    <name type="scientific">Vallitalea longa</name>
    <dbReference type="NCBI Taxonomy" id="2936439"/>
    <lineage>
        <taxon>Bacteria</taxon>
        <taxon>Bacillati</taxon>
        <taxon>Bacillota</taxon>
        <taxon>Clostridia</taxon>
        <taxon>Lachnospirales</taxon>
        <taxon>Vallitaleaceae</taxon>
        <taxon>Vallitalea</taxon>
    </lineage>
</organism>
<dbReference type="AlphaFoldDB" id="A0A9W6DDY7"/>
<dbReference type="Proteomes" id="UP001144256">
    <property type="component" value="Unassembled WGS sequence"/>
</dbReference>
<evidence type="ECO:0000313" key="2">
    <source>
        <dbReference type="Proteomes" id="UP001144256"/>
    </source>
</evidence>
<dbReference type="RefSeq" id="WP_281815068.1">
    <property type="nucleotide sequence ID" value="NZ_BRLB01000004.1"/>
</dbReference>